<dbReference type="HOGENOM" id="CLU_2558706_0_0_1"/>
<reference evidence="3" key="1">
    <citation type="journal article" date="2011" name="Nat. Commun.">
        <title>Effector diversification within compartments of the Leptosphaeria maculans genome affected by Repeat-Induced Point mutations.</title>
        <authorList>
            <person name="Rouxel T."/>
            <person name="Grandaubert J."/>
            <person name="Hane J.K."/>
            <person name="Hoede C."/>
            <person name="van de Wouw A.P."/>
            <person name="Couloux A."/>
            <person name="Dominguez V."/>
            <person name="Anthouard V."/>
            <person name="Bally P."/>
            <person name="Bourras S."/>
            <person name="Cozijnsen A.J."/>
            <person name="Ciuffetti L.M."/>
            <person name="Degrave A."/>
            <person name="Dilmaghani A."/>
            <person name="Duret L."/>
            <person name="Fudal I."/>
            <person name="Goodwin S.B."/>
            <person name="Gout L."/>
            <person name="Glaser N."/>
            <person name="Linglin J."/>
            <person name="Kema G.H.J."/>
            <person name="Lapalu N."/>
            <person name="Lawrence C.B."/>
            <person name="May K."/>
            <person name="Meyer M."/>
            <person name="Ollivier B."/>
            <person name="Poulain J."/>
            <person name="Schoch C.L."/>
            <person name="Simon A."/>
            <person name="Spatafora J.W."/>
            <person name="Stachowiak A."/>
            <person name="Turgeon B.G."/>
            <person name="Tyler B.M."/>
            <person name="Vincent D."/>
            <person name="Weissenbach J."/>
            <person name="Amselem J."/>
            <person name="Quesneville H."/>
            <person name="Oliver R.P."/>
            <person name="Wincker P."/>
            <person name="Balesdent M.-H."/>
            <person name="Howlett B.J."/>
        </authorList>
    </citation>
    <scope>NUCLEOTIDE SEQUENCE [LARGE SCALE GENOMIC DNA]</scope>
    <source>
        <strain evidence="3">JN3 / isolate v23.1.3 / race Av1-4-5-6-7-8</strain>
    </source>
</reference>
<gene>
    <name evidence="2" type="ORF">LEMA_uP008920.1</name>
</gene>
<dbReference type="EMBL" id="FP929139">
    <property type="protein sequence ID" value="CBY02105.1"/>
    <property type="molecule type" value="Genomic_DNA"/>
</dbReference>
<proteinExistence type="predicted"/>
<dbReference type="Proteomes" id="UP000002668">
    <property type="component" value="Genome"/>
</dbReference>
<organism evidence="2 3">
    <name type="scientific">Leptosphaeria maculans (strain JN3 / isolate v23.1.3 / race Av1-4-5-6-7-8)</name>
    <name type="common">Blackleg fungus</name>
    <name type="synonym">Phoma lingam</name>
    <dbReference type="NCBI Taxonomy" id="985895"/>
    <lineage>
        <taxon>Eukaryota</taxon>
        <taxon>Fungi</taxon>
        <taxon>Dikarya</taxon>
        <taxon>Ascomycota</taxon>
        <taxon>Pezizomycotina</taxon>
        <taxon>Dothideomycetes</taxon>
        <taxon>Pleosporomycetidae</taxon>
        <taxon>Pleosporales</taxon>
        <taxon>Pleosporineae</taxon>
        <taxon>Leptosphaeriaceae</taxon>
        <taxon>Plenodomus</taxon>
        <taxon>Plenodomus lingam/Leptosphaeria maculans species complex</taxon>
    </lineage>
</organism>
<evidence type="ECO:0000313" key="2">
    <source>
        <dbReference type="EMBL" id="CBY02105.1"/>
    </source>
</evidence>
<name>E5ACA3_LEPMJ</name>
<keyword evidence="3" id="KW-1185">Reference proteome</keyword>
<dbReference type="VEuPathDB" id="FungiDB:LEMA_uP008920.1"/>
<protein>
    <submittedName>
        <fullName evidence="2">Predicted protein</fullName>
    </submittedName>
</protein>
<accession>E5ACA3</accession>
<sequence length="82" mass="9114">MTANIIDIAPTATLTINMELNTNPKSKAKKPTSQRAVQRADGVVVERPQYKPSDAPDPRTSFACKKNMFFVKELTYFISGHS</sequence>
<evidence type="ECO:0000313" key="3">
    <source>
        <dbReference type="Proteomes" id="UP000002668"/>
    </source>
</evidence>
<dbReference type="OrthoDB" id="3692283at2759"/>
<evidence type="ECO:0000256" key="1">
    <source>
        <dbReference type="SAM" id="MobiDB-lite"/>
    </source>
</evidence>
<feature type="region of interest" description="Disordered" evidence="1">
    <location>
        <begin position="20"/>
        <end position="41"/>
    </location>
</feature>
<dbReference type="AlphaFoldDB" id="E5ACA3"/>
<dbReference type="InParanoid" id="E5ACA3"/>